<feature type="chain" id="PRO_5026671287" evidence="2">
    <location>
        <begin position="26"/>
        <end position="882"/>
    </location>
</feature>
<dbReference type="EMBL" id="CP053452">
    <property type="protein sequence ID" value="QJW97094.1"/>
    <property type="molecule type" value="Genomic_DNA"/>
</dbReference>
<evidence type="ECO:0000256" key="2">
    <source>
        <dbReference type="SAM" id="SignalP"/>
    </source>
</evidence>
<evidence type="ECO:0000313" key="4">
    <source>
        <dbReference type="Proteomes" id="UP000503447"/>
    </source>
</evidence>
<reference evidence="4" key="1">
    <citation type="submission" date="2020-05" db="EMBL/GenBank/DDBJ databases">
        <title>Frigoriglobus tundricola gen. nov., sp. nov., a psychrotolerant cellulolytic planctomycete of the family Gemmataceae with two divergent copies of 16S rRNA gene.</title>
        <authorList>
            <person name="Kulichevskaya I.S."/>
            <person name="Ivanova A.A."/>
            <person name="Naumoff D.G."/>
            <person name="Beletsky A.V."/>
            <person name="Rijpstra W.I.C."/>
            <person name="Sinninghe Damste J.S."/>
            <person name="Mardanov A.V."/>
            <person name="Ravin N.V."/>
            <person name="Dedysh S.N."/>
        </authorList>
    </citation>
    <scope>NUCLEOTIDE SEQUENCE [LARGE SCALE GENOMIC DNA]</scope>
    <source>
        <strain evidence="4">PL17</strain>
    </source>
</reference>
<gene>
    <name evidence="3" type="ORF">FTUN_4659</name>
</gene>
<dbReference type="Proteomes" id="UP000503447">
    <property type="component" value="Chromosome"/>
</dbReference>
<dbReference type="PANTHER" id="PTHR45725:SF18">
    <property type="entry name" value="ORC1-LIKE AAA ATPASE DOMAIN-CONTAINING PROTEIN"/>
    <property type="match status" value="1"/>
</dbReference>
<protein>
    <submittedName>
        <fullName evidence="3">Uncharacterized protein</fullName>
    </submittedName>
</protein>
<evidence type="ECO:0000313" key="3">
    <source>
        <dbReference type="EMBL" id="QJW97094.1"/>
    </source>
</evidence>
<keyword evidence="4" id="KW-1185">Reference proteome</keyword>
<proteinExistence type="predicted"/>
<dbReference type="InterPro" id="IPR051425">
    <property type="entry name" value="Formin_Homology"/>
</dbReference>
<dbReference type="PANTHER" id="PTHR45725">
    <property type="entry name" value="FORMIN HOMOLOGY 2 FAMILY MEMBER"/>
    <property type="match status" value="1"/>
</dbReference>
<accession>A0A6M5YUJ5</accession>
<sequence>MSGRTVPRFALAGLLAAALAAPAVAQEGSSRVPPIAVAEAPMPRAKDALACDVLAYYDALYFACFSSFISSQDAPADAPKAEPVQPMAPPRPLEAAAQAPCCRTPAAANTNEDIRIEVQETRTGSFVVGGFNIAGPYTLQPGYRLELAYKFDPVARINSTQVMGAPVQIPTPPGTPPAQHVVTQPGWWRGDWGLVNPSTQTTTGPGTVRWENYRNTWEPHRSTQTAPSAAPACGGIPQPQVFTFGGAGSIQLVLADDATSAPCPLPKPAANPLLGTWYRDLGIGVMSVTFTPDEMKLCQTQQLCGSTLTVTVTAHYSITKDGLVYGAVTGADVDAKLDSKAEVGMELAEVSLMLQELTDHPFSFRTKMTSAGLMVSQVKAASDGQFQGRELATCGGLYKFAKDGRVPAPAVKAAGALLGARSEPALRPVVIPPTLPTVGEPLQRVGVDFTIDLPTVVTPGRPMYRVDMGEPLLRPVPFGDVVVPGRPVCNASAPPAPSVCSDPTKGLAADAFGQLLQQSGVQLPAGTFVDSLPQPREIAEPCYPNRYNAATQPMVAPFVGQPTSGTTIAKPAHMGTWYRDIGTKRCVVKIEADHLTVTVSEAQDCDGQAVTGDLVFTADYQLTRDGMTAVGLITSVDAKFDGDVSEDDMKSVMDMVADLQKALEEKPFAMTFRRYGEILVIGHVRMPEVGDRMEMQPSTYIGGRYKSVGDKPLSPLKAVKHSEPKSVCLPPMPVPPAVFAPPPPAGYGYGMPYPGAPRANAMPAPYAVYPPPATAAPSDLLPPQAVPCPAPPRPVEYQVPLTPVTRPVQPTTVPARQTESLPIMPAPQPMTAPAALPECSPTMSVPRPVALECAPAPHEIVKTGPSSRGQIINFSVGVFGNQ</sequence>
<dbReference type="KEGG" id="ftj:FTUN_4659"/>
<feature type="region of interest" description="Disordered" evidence="1">
    <location>
        <begin position="76"/>
        <end position="96"/>
    </location>
</feature>
<organism evidence="3 4">
    <name type="scientific">Frigoriglobus tundricola</name>
    <dbReference type="NCBI Taxonomy" id="2774151"/>
    <lineage>
        <taxon>Bacteria</taxon>
        <taxon>Pseudomonadati</taxon>
        <taxon>Planctomycetota</taxon>
        <taxon>Planctomycetia</taxon>
        <taxon>Gemmatales</taxon>
        <taxon>Gemmataceae</taxon>
        <taxon>Frigoriglobus</taxon>
    </lineage>
</organism>
<dbReference type="AlphaFoldDB" id="A0A6M5YUJ5"/>
<feature type="signal peptide" evidence="2">
    <location>
        <begin position="1"/>
        <end position="25"/>
    </location>
</feature>
<keyword evidence="2" id="KW-0732">Signal</keyword>
<name>A0A6M5YUJ5_9BACT</name>
<evidence type="ECO:0000256" key="1">
    <source>
        <dbReference type="SAM" id="MobiDB-lite"/>
    </source>
</evidence>
<dbReference type="RefSeq" id="WP_171472541.1">
    <property type="nucleotide sequence ID" value="NZ_CP053452.2"/>
</dbReference>